<dbReference type="AlphaFoldDB" id="A0A9D7S946"/>
<reference evidence="2 3" key="1">
    <citation type="submission" date="2020-10" db="EMBL/GenBank/DDBJ databases">
        <title>Connecting structure to function with the recovery of over 1000 high-quality activated sludge metagenome-assembled genomes encoding full-length rRNA genes using long-read sequencing.</title>
        <authorList>
            <person name="Singleton C.M."/>
            <person name="Petriglieri F."/>
            <person name="Kristensen J.M."/>
            <person name="Kirkegaard R.H."/>
            <person name="Michaelsen T.Y."/>
            <person name="Andersen M.H."/>
            <person name="Karst S.M."/>
            <person name="Dueholm M.S."/>
            <person name="Nielsen P.H."/>
            <person name="Albertsen M."/>
        </authorList>
    </citation>
    <scope>NUCLEOTIDE SEQUENCE [LARGE SCALE GENOMIC DNA]</scope>
    <source>
        <strain evidence="2">Ribe_18-Q3-R11-54_BAT3C.373</strain>
    </source>
</reference>
<protein>
    <submittedName>
        <fullName evidence="2">Outer membrane beta-barrel protein</fullName>
    </submittedName>
</protein>
<dbReference type="PROSITE" id="PS51257">
    <property type="entry name" value="PROKAR_LIPOPROTEIN"/>
    <property type="match status" value="1"/>
</dbReference>
<evidence type="ECO:0000313" key="3">
    <source>
        <dbReference type="Proteomes" id="UP000808349"/>
    </source>
</evidence>
<proteinExistence type="predicted"/>
<gene>
    <name evidence="2" type="ORF">IPO85_05820</name>
</gene>
<sequence length="198" mass="22535">MKSQTKLLLISFIFIGLYSCDCFAQSSRFKTGVVAGLNFSELEGDEITDYLGLNAGLIGTARLSKHTQLGMEILFSQNGEYILPKSYPALQYGQIWLNHIEVPIHFDWLIGVFQRNKFYDWNLNIGIAYTRLLNYNIENNDKVNVNDLISYENKQAILLQAGTIYNFTKNIGLNLKASLPIRIEGLNWTLAARLVYVI</sequence>
<organism evidence="2 3">
    <name type="scientific">Candidatus Defluviibacterium haderslevense</name>
    <dbReference type="NCBI Taxonomy" id="2981993"/>
    <lineage>
        <taxon>Bacteria</taxon>
        <taxon>Pseudomonadati</taxon>
        <taxon>Bacteroidota</taxon>
        <taxon>Saprospiria</taxon>
        <taxon>Saprospirales</taxon>
        <taxon>Saprospiraceae</taxon>
        <taxon>Candidatus Defluviibacterium</taxon>
    </lineage>
</organism>
<evidence type="ECO:0000259" key="1">
    <source>
        <dbReference type="Pfam" id="PF13568"/>
    </source>
</evidence>
<accession>A0A9D7S946</accession>
<dbReference type="EMBL" id="JADKFW010000004">
    <property type="protein sequence ID" value="MBK9717019.1"/>
    <property type="molecule type" value="Genomic_DNA"/>
</dbReference>
<dbReference type="Pfam" id="PF13568">
    <property type="entry name" value="OMP_b-brl_2"/>
    <property type="match status" value="1"/>
</dbReference>
<name>A0A9D7S946_9BACT</name>
<dbReference type="Proteomes" id="UP000808349">
    <property type="component" value="Unassembled WGS sequence"/>
</dbReference>
<dbReference type="InterPro" id="IPR025665">
    <property type="entry name" value="Beta-barrel_OMP_2"/>
</dbReference>
<comment type="caution">
    <text evidence="2">The sequence shown here is derived from an EMBL/GenBank/DDBJ whole genome shotgun (WGS) entry which is preliminary data.</text>
</comment>
<feature type="domain" description="Outer membrane protein beta-barrel" evidence="1">
    <location>
        <begin position="23"/>
        <end position="196"/>
    </location>
</feature>
<evidence type="ECO:0000313" key="2">
    <source>
        <dbReference type="EMBL" id="MBK9717019.1"/>
    </source>
</evidence>